<protein>
    <recommendedName>
        <fullName evidence="3">C2H2-type domain-containing protein</fullName>
    </recommendedName>
</protein>
<keyword evidence="1" id="KW-0862">Zinc</keyword>
<dbReference type="PROSITE" id="PS00028">
    <property type="entry name" value="ZINC_FINGER_C2H2_1"/>
    <property type="match status" value="1"/>
</dbReference>
<proteinExistence type="predicted"/>
<name>A0A7C8IE93_9PLEO</name>
<dbReference type="GO" id="GO:0008270">
    <property type="term" value="F:zinc ion binding"/>
    <property type="evidence" value="ECO:0007669"/>
    <property type="project" value="UniProtKB-KW"/>
</dbReference>
<feature type="region of interest" description="Disordered" evidence="2">
    <location>
        <begin position="450"/>
        <end position="477"/>
    </location>
</feature>
<keyword evidence="1" id="KW-0479">Metal-binding</keyword>
<keyword evidence="1" id="KW-0863">Zinc-finger</keyword>
<evidence type="ECO:0000313" key="5">
    <source>
        <dbReference type="Proteomes" id="UP000481861"/>
    </source>
</evidence>
<evidence type="ECO:0000256" key="2">
    <source>
        <dbReference type="SAM" id="MobiDB-lite"/>
    </source>
</evidence>
<organism evidence="4 5">
    <name type="scientific">Massariosphaeria phaeospora</name>
    <dbReference type="NCBI Taxonomy" id="100035"/>
    <lineage>
        <taxon>Eukaryota</taxon>
        <taxon>Fungi</taxon>
        <taxon>Dikarya</taxon>
        <taxon>Ascomycota</taxon>
        <taxon>Pezizomycotina</taxon>
        <taxon>Dothideomycetes</taxon>
        <taxon>Pleosporomycetidae</taxon>
        <taxon>Pleosporales</taxon>
        <taxon>Pleosporales incertae sedis</taxon>
        <taxon>Massariosphaeria</taxon>
    </lineage>
</organism>
<accession>A0A7C8IE93</accession>
<feature type="compositionally biased region" description="Basic and acidic residues" evidence="2">
    <location>
        <begin position="214"/>
        <end position="223"/>
    </location>
</feature>
<dbReference type="SUPFAM" id="SSF57667">
    <property type="entry name" value="beta-beta-alpha zinc fingers"/>
    <property type="match status" value="1"/>
</dbReference>
<evidence type="ECO:0000313" key="4">
    <source>
        <dbReference type="EMBL" id="KAF2874812.1"/>
    </source>
</evidence>
<sequence>MADWLVDPWLIKGHKSRPQCGSHAPVPQACGWSDVAAQNSACIPLIVCCPSLWGARSGNIETPTRHIGSRPPATRVGPETQPSRPQLVRLGRRTVSCQGATHIAQRGPRGLADEALSSSESFCRSLASFHRFTRSVLPSLDRPSACVSSVVSSVPIGLRPGQTPNYKAAGPRIQVQNPNAHHLELIAQLEHSRLAFRAMERDYGSGESGQVYREQQRQQRVGDGDEDESPYTANVLESEYSGPWSYSGYPHQALAMPTTQAALPAQHLELPDTTQQSVYGQSATYRQPEPSPVVHSDYYGHNGNVIHVPMQIAQEPWLTSNLLRYPKVRTTLWFARPVVVNHNRREPMQNGRETVPATQAPANLTAEAPRIGHHPPSTASQTAVPEYSVACPYGCGTVLTGVHAVGNLTRHLKSQTCEKSGRGNVKYPCPLPDCGKQYSRSDGLKVHLRRRHGAPPAPPKNSLYSNDDDDSNAGVGF</sequence>
<feature type="region of interest" description="Disordered" evidence="2">
    <location>
        <begin position="204"/>
        <end position="230"/>
    </location>
</feature>
<dbReference type="InterPro" id="IPR036236">
    <property type="entry name" value="Znf_C2H2_sf"/>
</dbReference>
<dbReference type="PROSITE" id="PS50157">
    <property type="entry name" value="ZINC_FINGER_C2H2_2"/>
    <property type="match status" value="1"/>
</dbReference>
<dbReference type="SMART" id="SM00355">
    <property type="entry name" value="ZnF_C2H2"/>
    <property type="match status" value="1"/>
</dbReference>
<gene>
    <name evidence="4" type="ORF">BDV95DRAFT_591591</name>
</gene>
<dbReference type="OrthoDB" id="6365676at2759"/>
<reference evidence="4 5" key="1">
    <citation type="submission" date="2020-01" db="EMBL/GenBank/DDBJ databases">
        <authorList>
            <consortium name="DOE Joint Genome Institute"/>
            <person name="Haridas S."/>
            <person name="Albert R."/>
            <person name="Binder M."/>
            <person name="Bloem J."/>
            <person name="Labutti K."/>
            <person name="Salamov A."/>
            <person name="Andreopoulos B."/>
            <person name="Baker S.E."/>
            <person name="Barry K."/>
            <person name="Bills G."/>
            <person name="Bluhm B.H."/>
            <person name="Cannon C."/>
            <person name="Castanera R."/>
            <person name="Culley D.E."/>
            <person name="Daum C."/>
            <person name="Ezra D."/>
            <person name="Gonzalez J.B."/>
            <person name="Henrissat B."/>
            <person name="Kuo A."/>
            <person name="Liang C."/>
            <person name="Lipzen A."/>
            <person name="Lutzoni F."/>
            <person name="Magnuson J."/>
            <person name="Mondo S."/>
            <person name="Nolan M."/>
            <person name="Ohm R."/>
            <person name="Pangilinan J."/>
            <person name="Park H.-J.H."/>
            <person name="Ramirez L."/>
            <person name="Alfaro M."/>
            <person name="Sun H."/>
            <person name="Tritt A."/>
            <person name="Yoshinaga Y."/>
            <person name="Zwiers L.-H.L."/>
            <person name="Turgeon B.G."/>
            <person name="Goodwin S.B."/>
            <person name="Spatafora J.W."/>
            <person name="Crous P.W."/>
            <person name="Grigoriev I.V."/>
        </authorList>
    </citation>
    <scope>NUCLEOTIDE SEQUENCE [LARGE SCALE GENOMIC DNA]</scope>
    <source>
        <strain evidence="4 5">CBS 611.86</strain>
    </source>
</reference>
<dbReference type="AlphaFoldDB" id="A0A7C8IE93"/>
<dbReference type="Proteomes" id="UP000481861">
    <property type="component" value="Unassembled WGS sequence"/>
</dbReference>
<comment type="caution">
    <text evidence="4">The sequence shown here is derived from an EMBL/GenBank/DDBJ whole genome shotgun (WGS) entry which is preliminary data.</text>
</comment>
<evidence type="ECO:0000256" key="1">
    <source>
        <dbReference type="PROSITE-ProRule" id="PRU00042"/>
    </source>
</evidence>
<dbReference type="Gene3D" id="3.30.160.60">
    <property type="entry name" value="Classic Zinc Finger"/>
    <property type="match status" value="1"/>
</dbReference>
<evidence type="ECO:0000259" key="3">
    <source>
        <dbReference type="PROSITE" id="PS50157"/>
    </source>
</evidence>
<dbReference type="InterPro" id="IPR013087">
    <property type="entry name" value="Znf_C2H2_type"/>
</dbReference>
<feature type="domain" description="C2H2-type" evidence="3">
    <location>
        <begin position="427"/>
        <end position="456"/>
    </location>
</feature>
<dbReference type="EMBL" id="JAADJZ010000005">
    <property type="protein sequence ID" value="KAF2874812.1"/>
    <property type="molecule type" value="Genomic_DNA"/>
</dbReference>
<keyword evidence="5" id="KW-1185">Reference proteome</keyword>
<feature type="region of interest" description="Disordered" evidence="2">
    <location>
        <begin position="62"/>
        <end position="84"/>
    </location>
</feature>